<feature type="compositionally biased region" description="Basic and acidic residues" evidence="1">
    <location>
        <begin position="109"/>
        <end position="119"/>
    </location>
</feature>
<gene>
    <name evidence="2" type="ORF">Scaly_0800200</name>
</gene>
<feature type="compositionally biased region" description="Polar residues" evidence="1">
    <location>
        <begin position="16"/>
        <end position="27"/>
    </location>
</feature>
<feature type="region of interest" description="Disordered" evidence="1">
    <location>
        <begin position="1"/>
        <end position="27"/>
    </location>
</feature>
<dbReference type="EMBL" id="JACGWM010000004">
    <property type="protein sequence ID" value="KAL0376826.1"/>
    <property type="molecule type" value="Genomic_DNA"/>
</dbReference>
<name>A0AAW2RB31_9LAMI</name>
<dbReference type="AlphaFoldDB" id="A0AAW2RB31"/>
<evidence type="ECO:0000313" key="2">
    <source>
        <dbReference type="EMBL" id="KAL0376826.1"/>
    </source>
</evidence>
<feature type="region of interest" description="Disordered" evidence="1">
    <location>
        <begin position="77"/>
        <end position="131"/>
    </location>
</feature>
<feature type="compositionally biased region" description="Polar residues" evidence="1">
    <location>
        <begin position="77"/>
        <end position="88"/>
    </location>
</feature>
<reference evidence="2" key="1">
    <citation type="submission" date="2020-06" db="EMBL/GenBank/DDBJ databases">
        <authorList>
            <person name="Li T."/>
            <person name="Hu X."/>
            <person name="Zhang T."/>
            <person name="Song X."/>
            <person name="Zhang H."/>
            <person name="Dai N."/>
            <person name="Sheng W."/>
            <person name="Hou X."/>
            <person name="Wei L."/>
        </authorList>
    </citation>
    <scope>NUCLEOTIDE SEQUENCE</scope>
    <source>
        <strain evidence="2">KEN8</strain>
        <tissue evidence="2">Leaf</tissue>
    </source>
</reference>
<comment type="caution">
    <text evidence="2">The sequence shown here is derived from an EMBL/GenBank/DDBJ whole genome shotgun (WGS) entry which is preliminary data.</text>
</comment>
<dbReference type="PANTHER" id="PTHR33494">
    <property type="entry name" value="OS02G0793800 PROTEIN"/>
    <property type="match status" value="1"/>
</dbReference>
<evidence type="ECO:0000256" key="1">
    <source>
        <dbReference type="SAM" id="MobiDB-lite"/>
    </source>
</evidence>
<dbReference type="PANTHER" id="PTHR33494:SF1">
    <property type="entry name" value="C2H2-TYPE DOMAIN-CONTAINING PROTEIN-RELATED"/>
    <property type="match status" value="1"/>
</dbReference>
<protein>
    <submittedName>
        <fullName evidence="2">Uncharacterized protein</fullName>
    </submittedName>
</protein>
<reference evidence="2" key="2">
    <citation type="journal article" date="2024" name="Plant">
        <title>Genomic evolution and insights into agronomic trait innovations of Sesamum species.</title>
        <authorList>
            <person name="Miao H."/>
            <person name="Wang L."/>
            <person name="Qu L."/>
            <person name="Liu H."/>
            <person name="Sun Y."/>
            <person name="Le M."/>
            <person name="Wang Q."/>
            <person name="Wei S."/>
            <person name="Zheng Y."/>
            <person name="Lin W."/>
            <person name="Duan Y."/>
            <person name="Cao H."/>
            <person name="Xiong S."/>
            <person name="Wang X."/>
            <person name="Wei L."/>
            <person name="Li C."/>
            <person name="Ma Q."/>
            <person name="Ju M."/>
            <person name="Zhao R."/>
            <person name="Li G."/>
            <person name="Mu C."/>
            <person name="Tian Q."/>
            <person name="Mei H."/>
            <person name="Zhang T."/>
            <person name="Gao T."/>
            <person name="Zhang H."/>
        </authorList>
    </citation>
    <scope>NUCLEOTIDE SEQUENCE</scope>
    <source>
        <strain evidence="2">KEN8</strain>
    </source>
</reference>
<organism evidence="2">
    <name type="scientific">Sesamum calycinum</name>
    <dbReference type="NCBI Taxonomy" id="2727403"/>
    <lineage>
        <taxon>Eukaryota</taxon>
        <taxon>Viridiplantae</taxon>
        <taxon>Streptophyta</taxon>
        <taxon>Embryophyta</taxon>
        <taxon>Tracheophyta</taxon>
        <taxon>Spermatophyta</taxon>
        <taxon>Magnoliopsida</taxon>
        <taxon>eudicotyledons</taxon>
        <taxon>Gunneridae</taxon>
        <taxon>Pentapetalae</taxon>
        <taxon>asterids</taxon>
        <taxon>lamiids</taxon>
        <taxon>Lamiales</taxon>
        <taxon>Pedaliaceae</taxon>
        <taxon>Sesamum</taxon>
    </lineage>
</organism>
<accession>A0AAW2RB31</accession>
<sequence length="167" mass="18500">MSMSDLVNHLEHRISEQGTSDTPTLSSEEWESLQILDDINRCLFSDIQHLPDSDEKSLMSRVNSLCCLLQKDTAPGSNIQFKSDNSPDLSLVQKRGEESNNFGASTSAEKVEESIHNEDSEGISGSNKVSSMSRKDSVGDLLLNLPRIASLPQFLFNISEDLENQAR</sequence>
<proteinExistence type="predicted"/>
<feature type="compositionally biased region" description="Polar residues" evidence="1">
    <location>
        <begin position="99"/>
        <end position="108"/>
    </location>
</feature>